<comment type="caution">
    <text evidence="1">The sequence shown here is derived from an EMBL/GenBank/DDBJ whole genome shotgun (WGS) entry which is preliminary data.</text>
</comment>
<sequence length="182" mass="19826">MPLSSSASAAVLEKLEDARAHLVVDIASRRSGGRAHVFEAFEFLVKVLTFGGCTNNILQLITIIVSSHRSDRTHKTAPRAWYRETDHRLAAGPFPRPAARPATGHPIAVRIEETIRPTGIEVRGHRGGRTTNIISRLAAADPVTYRPPTNVSVTAEYNPSGVGCETKEAARYTGTVVKDYKQ</sequence>
<dbReference type="AlphaFoldDB" id="A0A4C1W845"/>
<proteinExistence type="predicted"/>
<protein>
    <submittedName>
        <fullName evidence="1">Uncharacterized protein</fullName>
    </submittedName>
</protein>
<organism evidence="1 2">
    <name type="scientific">Eumeta variegata</name>
    <name type="common">Bagworm moth</name>
    <name type="synonym">Eumeta japonica</name>
    <dbReference type="NCBI Taxonomy" id="151549"/>
    <lineage>
        <taxon>Eukaryota</taxon>
        <taxon>Metazoa</taxon>
        <taxon>Ecdysozoa</taxon>
        <taxon>Arthropoda</taxon>
        <taxon>Hexapoda</taxon>
        <taxon>Insecta</taxon>
        <taxon>Pterygota</taxon>
        <taxon>Neoptera</taxon>
        <taxon>Endopterygota</taxon>
        <taxon>Lepidoptera</taxon>
        <taxon>Glossata</taxon>
        <taxon>Ditrysia</taxon>
        <taxon>Tineoidea</taxon>
        <taxon>Psychidae</taxon>
        <taxon>Oiketicinae</taxon>
        <taxon>Eumeta</taxon>
    </lineage>
</organism>
<gene>
    <name evidence="1" type="ORF">EVAR_30428_1</name>
</gene>
<dbReference type="Proteomes" id="UP000299102">
    <property type="component" value="Unassembled WGS sequence"/>
</dbReference>
<dbReference type="EMBL" id="BGZK01000480">
    <property type="protein sequence ID" value="GBP46297.1"/>
    <property type="molecule type" value="Genomic_DNA"/>
</dbReference>
<evidence type="ECO:0000313" key="2">
    <source>
        <dbReference type="Proteomes" id="UP000299102"/>
    </source>
</evidence>
<reference evidence="1 2" key="1">
    <citation type="journal article" date="2019" name="Commun. Biol.">
        <title>The bagworm genome reveals a unique fibroin gene that provides high tensile strength.</title>
        <authorList>
            <person name="Kono N."/>
            <person name="Nakamura H."/>
            <person name="Ohtoshi R."/>
            <person name="Tomita M."/>
            <person name="Numata K."/>
            <person name="Arakawa K."/>
        </authorList>
    </citation>
    <scope>NUCLEOTIDE SEQUENCE [LARGE SCALE GENOMIC DNA]</scope>
</reference>
<keyword evidence="2" id="KW-1185">Reference proteome</keyword>
<name>A0A4C1W845_EUMVA</name>
<evidence type="ECO:0000313" key="1">
    <source>
        <dbReference type="EMBL" id="GBP46297.1"/>
    </source>
</evidence>
<accession>A0A4C1W845</accession>